<dbReference type="Proteomes" id="UP000266693">
    <property type="component" value="Unassembled WGS sequence"/>
</dbReference>
<proteinExistence type="predicted"/>
<dbReference type="SUPFAM" id="SSF52518">
    <property type="entry name" value="Thiamin diphosphate-binding fold (THDP-binding)"/>
    <property type="match status" value="1"/>
</dbReference>
<comment type="caution">
    <text evidence="6">The sequence shown here is derived from an EMBL/GenBank/DDBJ whole genome shotgun (WGS) entry which is preliminary data.</text>
</comment>
<evidence type="ECO:0000313" key="6">
    <source>
        <dbReference type="EMBL" id="RHW16923.1"/>
    </source>
</evidence>
<dbReference type="OrthoDB" id="9794954at2"/>
<dbReference type="InterPro" id="IPR002880">
    <property type="entry name" value="Pyrv_Fd/Flavodoxin_OxRdtase_N"/>
</dbReference>
<evidence type="ECO:0000259" key="3">
    <source>
        <dbReference type="Pfam" id="PF01558"/>
    </source>
</evidence>
<dbReference type="SUPFAM" id="SSF52922">
    <property type="entry name" value="TK C-terminal domain-like"/>
    <property type="match status" value="1"/>
</dbReference>
<dbReference type="InterPro" id="IPR022367">
    <property type="entry name" value="2-oxoacid/accept_OxRdtase_asu"/>
</dbReference>
<feature type="domain" description="Pyruvate:ferredoxin oxidoreductase core" evidence="5">
    <location>
        <begin position="525"/>
        <end position="587"/>
    </location>
</feature>
<evidence type="ECO:0000259" key="4">
    <source>
        <dbReference type="Pfam" id="PF01855"/>
    </source>
</evidence>
<name>A0A396RRJ4_9SPHN</name>
<dbReference type="Gene3D" id="3.40.50.970">
    <property type="match status" value="1"/>
</dbReference>
<feature type="compositionally biased region" description="Basic and acidic residues" evidence="2">
    <location>
        <begin position="644"/>
        <end position="653"/>
    </location>
</feature>
<dbReference type="InterPro" id="IPR002869">
    <property type="entry name" value="Pyrv_flavodox_OxRed_cen"/>
</dbReference>
<reference evidence="6 7" key="1">
    <citation type="submission" date="2018-08" db="EMBL/GenBank/DDBJ databases">
        <title>The multiple taxonomic identification of Sphingomonas gilva.</title>
        <authorList>
            <person name="Zhu D."/>
            <person name="Zheng S."/>
        </authorList>
    </citation>
    <scope>NUCLEOTIDE SEQUENCE [LARGE SCALE GENOMIC DNA]</scope>
    <source>
        <strain evidence="6 7">ZDH117</strain>
    </source>
</reference>
<protein>
    <submittedName>
        <fullName evidence="6">2-oxoacid:acceptor oxidoreductase subunit alpha</fullName>
    </submittedName>
</protein>
<dbReference type="PANTHER" id="PTHR32154:SF20">
    <property type="entry name" value="2-OXOGLUTARATE OXIDOREDUCTASE SUBUNIT KORA"/>
    <property type="match status" value="1"/>
</dbReference>
<dbReference type="InterPro" id="IPR029061">
    <property type="entry name" value="THDP-binding"/>
</dbReference>
<dbReference type="FunFam" id="3.40.50.970:FF:000022">
    <property type="entry name" value="2-oxoglutarate ferredoxin oxidoreductase alpha subunit"/>
    <property type="match status" value="1"/>
</dbReference>
<dbReference type="Gene3D" id="3.40.920.10">
    <property type="entry name" value="Pyruvate-ferredoxin oxidoreductase, PFOR, domain III"/>
    <property type="match status" value="1"/>
</dbReference>
<dbReference type="GO" id="GO:0016903">
    <property type="term" value="F:oxidoreductase activity, acting on the aldehyde or oxo group of donors"/>
    <property type="evidence" value="ECO:0007669"/>
    <property type="project" value="InterPro"/>
</dbReference>
<keyword evidence="1" id="KW-0560">Oxidoreductase</keyword>
<sequence>MATAAHQVTPSEAAANPVPEAIVVRFAGDSGDGMQLTGGQFTLATALAGNDLATFPDFPAEIRAPQGTLFGVSAFQINFGSTAIETAGDAPDVLVAMNPAALKVNVEALKPGGLIIADEGEFTDRNLAKAKYDVNPLSDGSLSKWQLLSFNISQLTLDAVKPFGLGNKEALRCKNMWTLGLALWMFDRDRQPIVDWLKAKFAKKPELAEANIAALNAGHAYGETAEIGGDITQHSVPAAPVEPGLYRTVTGAESISLGLVAGAQLADLPMFFGGYPITPASAILHHLSRLKEFGVTTFQAEDEIAAVASALGASYAGSLGVTSSSGPGIALKTEAIGLAIMTELPLVIINSQRGGPSTGLPTKTEQSDLYQAVYGRNGDAPMPVIAARSPADAFDCAIEAVRIATQYMTPVMLLTDGYIANAAEPWKVPDMAGYAPFPVSFLTQAPESGFLPYGRDEKLARPWVKPGTPGLLHRIGGIEKAQGTGNIDYSPANHQAMTELRRDKVAGIDVPDQDVALGEASGRLAVVGWGSTFGPIHMAVRRARKQGLDVSHIHIRHIWPMPGNMGELLAGYDRILVPEMNTGQLKTVLRDQYLVDATPLNKVSGQPFRIAEIEAAIAACFDGIAGNEGGELPADRTQLPEPMSGHDDGHNKAGEGATSPQSA</sequence>
<dbReference type="RefSeq" id="WP_118864504.1">
    <property type="nucleotide sequence ID" value="NZ_QWLV01000006.1"/>
</dbReference>
<evidence type="ECO:0000259" key="5">
    <source>
        <dbReference type="Pfam" id="PF17147"/>
    </source>
</evidence>
<dbReference type="InterPro" id="IPR019752">
    <property type="entry name" value="Pyrv/ketoisovalerate_OxRed_cat"/>
</dbReference>
<organism evidence="6 7">
    <name type="scientific">Sphingomonas gilva</name>
    <dbReference type="NCBI Taxonomy" id="2305907"/>
    <lineage>
        <taxon>Bacteria</taxon>
        <taxon>Pseudomonadati</taxon>
        <taxon>Pseudomonadota</taxon>
        <taxon>Alphaproteobacteria</taxon>
        <taxon>Sphingomonadales</taxon>
        <taxon>Sphingomonadaceae</taxon>
        <taxon>Sphingomonas</taxon>
    </lineage>
</organism>
<feature type="region of interest" description="Disordered" evidence="2">
    <location>
        <begin position="629"/>
        <end position="663"/>
    </location>
</feature>
<feature type="domain" description="Pyruvate/ketoisovalerate oxidoreductase catalytic" evidence="3">
    <location>
        <begin position="31"/>
        <end position="219"/>
    </location>
</feature>
<dbReference type="AlphaFoldDB" id="A0A396RRJ4"/>
<dbReference type="Pfam" id="PF01855">
    <property type="entry name" value="POR_N"/>
    <property type="match status" value="1"/>
</dbReference>
<feature type="domain" description="Pyruvate flavodoxin/ferredoxin oxidoreductase pyrimidine binding" evidence="4">
    <location>
        <begin position="269"/>
        <end position="431"/>
    </location>
</feature>
<dbReference type="InterPro" id="IPR033412">
    <property type="entry name" value="PFOR_II"/>
</dbReference>
<dbReference type="Pfam" id="PF17147">
    <property type="entry name" value="PFOR_II"/>
    <property type="match status" value="1"/>
</dbReference>
<dbReference type="PANTHER" id="PTHR32154">
    <property type="entry name" value="PYRUVATE-FLAVODOXIN OXIDOREDUCTASE-RELATED"/>
    <property type="match status" value="1"/>
</dbReference>
<keyword evidence="7" id="KW-1185">Reference proteome</keyword>
<dbReference type="EMBL" id="QWLV01000006">
    <property type="protein sequence ID" value="RHW16923.1"/>
    <property type="molecule type" value="Genomic_DNA"/>
</dbReference>
<evidence type="ECO:0000256" key="1">
    <source>
        <dbReference type="ARBA" id="ARBA00023002"/>
    </source>
</evidence>
<dbReference type="GO" id="GO:0006979">
    <property type="term" value="P:response to oxidative stress"/>
    <property type="evidence" value="ECO:0007669"/>
    <property type="project" value="TreeGrafter"/>
</dbReference>
<dbReference type="Pfam" id="PF01558">
    <property type="entry name" value="POR"/>
    <property type="match status" value="1"/>
</dbReference>
<dbReference type="InterPro" id="IPR009014">
    <property type="entry name" value="Transketo_C/PFOR_II"/>
</dbReference>
<dbReference type="SUPFAM" id="SSF53323">
    <property type="entry name" value="Pyruvate-ferredoxin oxidoreductase, PFOR, domain III"/>
    <property type="match status" value="1"/>
</dbReference>
<dbReference type="NCBIfam" id="TIGR03710">
    <property type="entry name" value="OAFO_sf"/>
    <property type="match status" value="1"/>
</dbReference>
<evidence type="ECO:0000313" key="7">
    <source>
        <dbReference type="Proteomes" id="UP000266693"/>
    </source>
</evidence>
<evidence type="ECO:0000256" key="2">
    <source>
        <dbReference type="SAM" id="MobiDB-lite"/>
    </source>
</evidence>
<gene>
    <name evidence="6" type="ORF">D1610_12345</name>
</gene>
<dbReference type="Gene3D" id="3.40.50.920">
    <property type="match status" value="1"/>
</dbReference>
<dbReference type="InterPro" id="IPR050722">
    <property type="entry name" value="Pyruvate:ferred/Flavod_OxRd"/>
</dbReference>
<dbReference type="CDD" id="cd07034">
    <property type="entry name" value="TPP_PYR_PFOR_IOR-alpha_like"/>
    <property type="match status" value="1"/>
</dbReference>
<accession>A0A396RRJ4</accession>